<feature type="coiled-coil region" evidence="1">
    <location>
        <begin position="207"/>
        <end position="234"/>
    </location>
</feature>
<feature type="region of interest" description="Disordered" evidence="2">
    <location>
        <begin position="1"/>
        <end position="20"/>
    </location>
</feature>
<gene>
    <name evidence="3" type="ordered locus">Adeh_0774</name>
</gene>
<reference evidence="3 4" key="1">
    <citation type="submission" date="2006-01" db="EMBL/GenBank/DDBJ databases">
        <title>Complete sequence of Anaeromyxobacter dehalogenans 2CP-C.</title>
        <authorList>
            <consortium name="US DOE Joint Genome Institute"/>
            <person name="Copeland A."/>
            <person name="Lucas S."/>
            <person name="Lapidus A."/>
            <person name="Barry K."/>
            <person name="Detter J.C."/>
            <person name="Glavina T."/>
            <person name="Hammon N."/>
            <person name="Israni S."/>
            <person name="Pitluck S."/>
            <person name="Brettin T."/>
            <person name="Bruce D."/>
            <person name="Han C."/>
            <person name="Tapia R."/>
            <person name="Gilna P."/>
            <person name="Kiss H."/>
            <person name="Schmutz J."/>
            <person name="Larimer F."/>
            <person name="Land M."/>
            <person name="Kyrpides N."/>
            <person name="Anderson I."/>
            <person name="Sanford R.A."/>
            <person name="Ritalahti K.M."/>
            <person name="Thomas H.S."/>
            <person name="Kirby J.R."/>
            <person name="Zhulin I.B."/>
            <person name="Loeffler F.E."/>
            <person name="Richardson P."/>
        </authorList>
    </citation>
    <scope>NUCLEOTIDE SEQUENCE [LARGE SCALE GENOMIC DNA]</scope>
    <source>
        <strain evidence="3 4">2CP-C</strain>
    </source>
</reference>
<dbReference type="Gene3D" id="1.10.287.110">
    <property type="entry name" value="DnaJ domain"/>
    <property type="match status" value="1"/>
</dbReference>
<organism evidence="3 4">
    <name type="scientific">Anaeromyxobacter dehalogenans (strain 2CP-C)</name>
    <dbReference type="NCBI Taxonomy" id="290397"/>
    <lineage>
        <taxon>Bacteria</taxon>
        <taxon>Pseudomonadati</taxon>
        <taxon>Myxococcota</taxon>
        <taxon>Myxococcia</taxon>
        <taxon>Myxococcales</taxon>
        <taxon>Cystobacterineae</taxon>
        <taxon>Anaeromyxobacteraceae</taxon>
        <taxon>Anaeromyxobacter</taxon>
    </lineage>
</organism>
<dbReference type="InterPro" id="IPR036869">
    <property type="entry name" value="J_dom_sf"/>
</dbReference>
<keyword evidence="3" id="KW-0346">Stress response</keyword>
<dbReference type="HOGENOM" id="CLU_441914_0_0_7"/>
<dbReference type="KEGG" id="ade:Adeh_0774"/>
<keyword evidence="1" id="KW-0175">Coiled coil</keyword>
<dbReference type="STRING" id="290397.Adeh_0774"/>
<evidence type="ECO:0000256" key="1">
    <source>
        <dbReference type="SAM" id="Coils"/>
    </source>
</evidence>
<accession>Q2IP21</accession>
<dbReference type="Proteomes" id="UP000001935">
    <property type="component" value="Chromosome"/>
</dbReference>
<name>Q2IP21_ANADE</name>
<dbReference type="AlphaFoldDB" id="Q2IP21"/>
<evidence type="ECO:0000256" key="2">
    <source>
        <dbReference type="SAM" id="MobiDB-lite"/>
    </source>
</evidence>
<dbReference type="OrthoDB" id="5486019at2"/>
<dbReference type="eggNOG" id="COG2214">
    <property type="taxonomic scope" value="Bacteria"/>
</dbReference>
<feature type="compositionally biased region" description="Low complexity" evidence="2">
    <location>
        <begin position="114"/>
        <end position="125"/>
    </location>
</feature>
<feature type="region of interest" description="Disordered" evidence="2">
    <location>
        <begin position="91"/>
        <end position="131"/>
    </location>
</feature>
<sequence>MSPRERALGLARLPAPPPGPADLAEARLRALLDEIGALDRELEACSAELAAFAHRWERALGDAFAELAAAERLVRTLQALEDGLAALAERLRSGAPPERARRDRRAPAPPPAEPWDAGGRAPAGAGDDGEVEPLEDEAAALKRLYRRLARLLHPDLARDAGEEARRSDLMARVNAAYARGDLAGLQVLAERLGAGEAVDGIDEAERLARIERRVETLRRIAASLARERDRLRASDTERLRAEAERRRAAGGDLVDETRAELAADAEAARADARARLPRAAAAAAELSRARRKAMDGIERRGPTGARRAFDALGESALVRQGAARLERRSASPEARALARALEDAARAAPWEVALTCLAFFAEEGGRRVPEAIATAEALEARWDALRAGWPGAPDLARMLARLPAHLVVGAREGGGEIHAGVQLAAADLAAGVRIALDRPAVANVARAVLAALGPEEACPRCRARGPARHLYRTRGLDALHGIACAACGAVLRSYWRYGEVDGLEALAPHALRLGLVAEVTAALAGTAIGFQLLPDEAEALTAGRLRGRFAELYLAPCEVDLAPEAVEVRGEDGPLGKGARVRARGPLRLAVADGAGMTAEELLELLRSRIERRFRP</sequence>
<dbReference type="EMBL" id="CP000251">
    <property type="protein sequence ID" value="ABC80549.1"/>
    <property type="molecule type" value="Genomic_DNA"/>
</dbReference>
<evidence type="ECO:0000313" key="3">
    <source>
        <dbReference type="EMBL" id="ABC80549.1"/>
    </source>
</evidence>
<protein>
    <submittedName>
        <fullName evidence="3">Heat shock protein DnaJ-like protein</fullName>
    </submittedName>
</protein>
<dbReference type="RefSeq" id="WP_011419832.1">
    <property type="nucleotide sequence ID" value="NC_007760.1"/>
</dbReference>
<feature type="coiled-coil region" evidence="1">
    <location>
        <begin position="21"/>
        <end position="90"/>
    </location>
</feature>
<proteinExistence type="predicted"/>
<dbReference type="SUPFAM" id="SSF46565">
    <property type="entry name" value="Chaperone J-domain"/>
    <property type="match status" value="1"/>
</dbReference>
<evidence type="ECO:0000313" key="4">
    <source>
        <dbReference type="Proteomes" id="UP000001935"/>
    </source>
</evidence>